<dbReference type="SMART" id="SM00219">
    <property type="entry name" value="TyrKc"/>
    <property type="match status" value="1"/>
</dbReference>
<dbReference type="Gene3D" id="3.30.505.10">
    <property type="entry name" value="SH2 domain"/>
    <property type="match status" value="1"/>
</dbReference>
<dbReference type="EC" id="2.7.10.2" evidence="9"/>
<dbReference type="EMBL" id="LN856908">
    <property type="protein sequence ID" value="CRZ23696.1"/>
    <property type="molecule type" value="Genomic_DNA"/>
</dbReference>
<dbReference type="PRINTS" id="PR00109">
    <property type="entry name" value="TYRKINASE"/>
</dbReference>
<dbReference type="CDD" id="cd10361">
    <property type="entry name" value="SH2_Fps_family"/>
    <property type="match status" value="1"/>
</dbReference>
<dbReference type="PROSITE" id="PS50001">
    <property type="entry name" value="SH2"/>
    <property type="match status" value="1"/>
</dbReference>
<evidence type="ECO:0000259" key="12">
    <source>
        <dbReference type="PROSITE" id="PS50011"/>
    </source>
</evidence>
<keyword evidence="5 9" id="KW-0829">Tyrosine-protein kinase</keyword>
<reference evidence="13" key="1">
    <citation type="journal article" date="2007" name="Science">
        <title>Draft genome of the filarial nematode parasite Brugia malayi.</title>
        <authorList>
            <person name="Ghedin E."/>
            <person name="Wang S."/>
            <person name="Spiro D."/>
            <person name="Caler E."/>
            <person name="Zhao Q."/>
            <person name="Crabtree J."/>
            <person name="Allen J.E."/>
            <person name="Delcher A.L."/>
            <person name="Guiliano D.B."/>
            <person name="Miranda-Saavedra D."/>
            <person name="Angiuoli S.V."/>
            <person name="Creasy T."/>
            <person name="Amedeo P."/>
            <person name="Haas B."/>
            <person name="El-Sayed N.M."/>
            <person name="Wortman J.R."/>
            <person name="Feldblyum T."/>
            <person name="Tallon L."/>
            <person name="Schatz M."/>
            <person name="Shumway M."/>
            <person name="Koo H."/>
            <person name="Salzberg S.L."/>
            <person name="Schobel S."/>
            <person name="Pertea M."/>
            <person name="Pop M."/>
            <person name="White O."/>
            <person name="Barton G.J."/>
            <person name="Carlow C.K."/>
            <person name="Crawford M.J."/>
            <person name="Daub J."/>
            <person name="Dimmic M.W."/>
            <person name="Estes C.F."/>
            <person name="Foster J.M."/>
            <person name="Ganatra M."/>
            <person name="Gregory W.F."/>
            <person name="Johnson N.M."/>
            <person name="Jin J."/>
            <person name="Komuniecki R."/>
            <person name="Korf I."/>
            <person name="Kumar S."/>
            <person name="Laney S."/>
            <person name="Li B.W."/>
            <person name="Li W."/>
            <person name="Lindblom T.H."/>
            <person name="Lustigman S."/>
            <person name="Ma D."/>
            <person name="Maina C.V."/>
            <person name="Martin D.M."/>
            <person name="McCarter J.P."/>
            <person name="McReynolds L."/>
            <person name="Mitreva M."/>
            <person name="Nutman T.B."/>
            <person name="Parkinson J."/>
            <person name="Peregrin-Alvarez J.M."/>
            <person name="Poole C."/>
            <person name="Ren Q."/>
            <person name="Saunders L."/>
            <person name="Sluder A.E."/>
            <person name="Smith K."/>
            <person name="Stanke M."/>
            <person name="Unnasch T.R."/>
            <person name="Ware J."/>
            <person name="Wei A.D."/>
            <person name="Weil G."/>
            <person name="Williams D.J."/>
            <person name="Zhang Y."/>
            <person name="Williams S.A."/>
            <person name="Fraser-Liggett C."/>
            <person name="Slatko B."/>
            <person name="Blaxter M.L."/>
            <person name="Scott A.L."/>
        </authorList>
    </citation>
    <scope>NUCLEOTIDE SEQUENCE</scope>
    <source>
        <strain evidence="13">FR3</strain>
    </source>
</reference>
<dbReference type="SMART" id="SM00252">
    <property type="entry name" value="SH2"/>
    <property type="match status" value="1"/>
</dbReference>
<dbReference type="Pfam" id="PF00017">
    <property type="entry name" value="SH2"/>
    <property type="match status" value="1"/>
</dbReference>
<keyword evidence="7" id="KW-0727">SH2 domain</keyword>
<dbReference type="PROSITE" id="PS00109">
    <property type="entry name" value="PROTEIN_KINASE_TYR"/>
    <property type="match status" value="1"/>
</dbReference>
<dbReference type="InterPro" id="IPR017441">
    <property type="entry name" value="Protein_kinase_ATP_BS"/>
</dbReference>
<dbReference type="GO" id="GO:0004715">
    <property type="term" value="F:non-membrane spanning protein tyrosine kinase activity"/>
    <property type="evidence" value="ECO:0007669"/>
    <property type="project" value="UniProtKB-EC"/>
</dbReference>
<dbReference type="Pfam" id="PF01682">
    <property type="entry name" value="DB"/>
    <property type="match status" value="3"/>
</dbReference>
<evidence type="ECO:0000256" key="7">
    <source>
        <dbReference type="PROSITE-ProRule" id="PRU00191"/>
    </source>
</evidence>
<dbReference type="InterPro" id="IPR001245">
    <property type="entry name" value="Ser-Thr/Tyr_kinase_cat_dom"/>
</dbReference>
<feature type="binding site" evidence="8">
    <location>
        <position position="651"/>
    </location>
    <ligand>
        <name>ATP</name>
        <dbReference type="ChEBI" id="CHEBI:30616"/>
    </ligand>
</feature>
<evidence type="ECO:0000256" key="1">
    <source>
        <dbReference type="ARBA" id="ARBA00022679"/>
    </source>
</evidence>
<dbReference type="PROSITE" id="PS00107">
    <property type="entry name" value="PROTEIN_KINASE_ATP"/>
    <property type="match status" value="1"/>
</dbReference>
<dbReference type="InterPro" id="IPR008266">
    <property type="entry name" value="Tyr_kinase_AS"/>
</dbReference>
<dbReference type="Pfam" id="PF07714">
    <property type="entry name" value="PK_Tyr_Ser-Thr"/>
    <property type="match status" value="1"/>
</dbReference>
<dbReference type="InterPro" id="IPR036860">
    <property type="entry name" value="SH2_dom_sf"/>
</dbReference>
<gene>
    <name evidence="13" type="primary">Bm9412</name>
    <name evidence="13" type="ORF">BM_Bm9412</name>
</gene>
<evidence type="ECO:0000256" key="8">
    <source>
        <dbReference type="PROSITE-ProRule" id="PRU10141"/>
    </source>
</evidence>
<comment type="catalytic activity">
    <reaction evidence="6 9">
        <text>L-tyrosyl-[protein] + ATP = O-phospho-L-tyrosyl-[protein] + ADP + H(+)</text>
        <dbReference type="Rhea" id="RHEA:10596"/>
        <dbReference type="Rhea" id="RHEA-COMP:10136"/>
        <dbReference type="Rhea" id="RHEA-COMP:20101"/>
        <dbReference type="ChEBI" id="CHEBI:15378"/>
        <dbReference type="ChEBI" id="CHEBI:30616"/>
        <dbReference type="ChEBI" id="CHEBI:46858"/>
        <dbReference type="ChEBI" id="CHEBI:61978"/>
        <dbReference type="ChEBI" id="CHEBI:456216"/>
        <dbReference type="EC" id="2.7.10.2"/>
    </reaction>
</comment>
<feature type="domain" description="Protein kinase" evidence="12">
    <location>
        <begin position="620"/>
        <end position="882"/>
    </location>
</feature>
<organism evidence="13">
    <name type="scientific">Brugia malayi</name>
    <name type="common">Filarial nematode worm</name>
    <dbReference type="NCBI Taxonomy" id="6279"/>
    <lineage>
        <taxon>Eukaryota</taxon>
        <taxon>Metazoa</taxon>
        <taxon>Ecdysozoa</taxon>
        <taxon>Nematoda</taxon>
        <taxon>Chromadorea</taxon>
        <taxon>Rhabditida</taxon>
        <taxon>Spirurina</taxon>
        <taxon>Spiruromorpha</taxon>
        <taxon>Filarioidea</taxon>
        <taxon>Onchocercidae</taxon>
        <taxon>Brugia</taxon>
    </lineage>
</organism>
<dbReference type="InterPro" id="IPR050198">
    <property type="entry name" value="Non-receptor_tyrosine_kinases"/>
</dbReference>
<dbReference type="InterPro" id="IPR000980">
    <property type="entry name" value="SH2"/>
</dbReference>
<sequence length="937" mass="105780">MGDEELRAESPADAFFRGCCMKESVNDFCTNKMCSLSRIAGMTHWTFMLSIKQCKPQLKKIFKCASNYKNQTPCCAERGVPEQCLNICNGEETLRLRQIDTSCGSYSNTIIKCFKDNFLSSGPISGVLAVEMVWYQACTVSLTLLLIASLEMTLAGDANERFMNCCNQKKDINHWCKMKLCTFNATSEQVLDTYPFCTIFGNTMADIWQCAGAGYDHTKCCTKSGVPPNCRAYCNGKSIKNIEDLSCIYYTDPILACFKKYYEKMDYQLITFALAVLVTLAHGTNWHQMFFMGDEELRAESPADAFFRGCCMKESVNDFCTNKMCSLSRIAGMTHWTFMLSIKQCKPQLKKIFKCASDNKNQTSCCVARGVPEQCIKICNGAETLRLRELSIFCARHSNGVPPNCRAYCNGKSIKNIEDLSCIYYTDPILACFKKYYESMYEFRNNDATTTIDVQISDTASENSFSKSTTTIRKQRIVVASGLIFGTFVIADDIPKGLEDEKYFHGLLPREDCNEILTKVGDFLVRVSQPRPTDPREVIISVRVSKGQSGHSIRHIIVKKQKLPNGQIAWIAIEAIKFTSFFELIDHYVKRGDPINPELENSVLIKAINRQPWEFSHDDVTLNKMLGSGAFGEVRSGVLTIKKKKIECAVKIAKLTVTEAQMAFRKEKIKEMMHEARLMRHYDHDNIVRIYGVAVDREPLMIVIELIKGGCLSDDLRQRKGNITDDEKVEKMCLGAAYGLQYLHSKKCIHRDIAARNILYTKDKVAKISDFGMSREGTIYKMKTSKKVPIKWTAPETIATFVYSLKTDVYSFSIMICEIFTDGEEPYKGLTNSEVKKMVLRGERMEIPEAPDGISSLIRHCWDQNASSRWTMKTAVKKLERIAKQINPQGLQLDNVTAIALDSGKDMSSSKKAINSIKKSSSLKSIPDSPTVQQLVN</sequence>
<comment type="similarity">
    <text evidence="9">Belongs to the protein kinase superfamily. Tyr protein kinase family.</text>
</comment>
<dbReference type="InterPro" id="IPR011009">
    <property type="entry name" value="Kinase-like_dom_sf"/>
</dbReference>
<dbReference type="AlphaFoldDB" id="A0A1I9GD27"/>
<dbReference type="PROSITE" id="PS50011">
    <property type="entry name" value="PROTEIN_KINASE_DOM"/>
    <property type="match status" value="1"/>
</dbReference>
<dbReference type="FunFam" id="3.30.200.20:FF:000518">
    <property type="entry name" value="Tyrosine-protein kinase"/>
    <property type="match status" value="1"/>
</dbReference>
<name>A0A1I9GD27_BRUMA</name>
<dbReference type="Gene3D" id="1.10.510.10">
    <property type="entry name" value="Transferase(Phosphotransferase) domain 1"/>
    <property type="match status" value="1"/>
</dbReference>
<dbReference type="Gene3D" id="3.30.200.20">
    <property type="entry name" value="Phosphorylase Kinase, domain 1"/>
    <property type="match status" value="1"/>
</dbReference>
<accession>A0A1I9GD27</accession>
<dbReference type="InterPro" id="IPR000719">
    <property type="entry name" value="Prot_kinase_dom"/>
</dbReference>
<feature type="domain" description="SH2" evidence="11">
    <location>
        <begin position="503"/>
        <end position="603"/>
    </location>
</feature>
<keyword evidence="3 9" id="KW-0418">Kinase</keyword>
<dbReference type="PANTHER" id="PTHR24418">
    <property type="entry name" value="TYROSINE-PROTEIN KINASE"/>
    <property type="match status" value="1"/>
</dbReference>
<keyword evidence="1 9" id="KW-0808">Transferase</keyword>
<dbReference type="InterPro" id="IPR020635">
    <property type="entry name" value="Tyr_kinase_cat_dom"/>
</dbReference>
<feature type="region of interest" description="Disordered" evidence="10">
    <location>
        <begin position="918"/>
        <end position="937"/>
    </location>
</feature>
<keyword evidence="2 8" id="KW-0547">Nucleotide-binding</keyword>
<evidence type="ECO:0000256" key="3">
    <source>
        <dbReference type="ARBA" id="ARBA00022777"/>
    </source>
</evidence>
<evidence type="ECO:0000256" key="4">
    <source>
        <dbReference type="ARBA" id="ARBA00022840"/>
    </source>
</evidence>
<evidence type="ECO:0000256" key="10">
    <source>
        <dbReference type="SAM" id="MobiDB-lite"/>
    </source>
</evidence>
<evidence type="ECO:0000256" key="9">
    <source>
        <dbReference type="RuleBase" id="RU362096"/>
    </source>
</evidence>
<dbReference type="CDD" id="cd00192">
    <property type="entry name" value="PTKc"/>
    <property type="match status" value="1"/>
</dbReference>
<reference evidence="13" key="2">
    <citation type="submission" date="2012-12" db="EMBL/GenBank/DDBJ databases">
        <authorList>
            <consortium name="WormBase Consortium"/>
            <person name="Ghedin E."/>
            <person name="Paulini M."/>
        </authorList>
    </citation>
    <scope>NUCLEOTIDE SEQUENCE</scope>
    <source>
        <strain evidence="13">FR3</strain>
    </source>
</reference>
<evidence type="ECO:0000259" key="11">
    <source>
        <dbReference type="PROSITE" id="PS50001"/>
    </source>
</evidence>
<evidence type="ECO:0000256" key="6">
    <source>
        <dbReference type="ARBA" id="ARBA00051245"/>
    </source>
</evidence>
<protein>
    <recommendedName>
        <fullName evidence="9">Tyrosine-protein kinase</fullName>
        <ecNumber evidence="9">2.7.10.2</ecNumber>
    </recommendedName>
</protein>
<dbReference type="SUPFAM" id="SSF55550">
    <property type="entry name" value="SH2 domain"/>
    <property type="match status" value="1"/>
</dbReference>
<keyword evidence="4 8" id="KW-0067">ATP-binding</keyword>
<dbReference type="InterPro" id="IPR002602">
    <property type="entry name" value="DB"/>
</dbReference>
<dbReference type="GO" id="GO:0005524">
    <property type="term" value="F:ATP binding"/>
    <property type="evidence" value="ECO:0007669"/>
    <property type="project" value="UniProtKB-UniRule"/>
</dbReference>
<proteinExistence type="inferred from homology"/>
<feature type="compositionally biased region" description="Polar residues" evidence="10">
    <location>
        <begin position="928"/>
        <end position="937"/>
    </location>
</feature>
<dbReference type="SUPFAM" id="SSF56112">
    <property type="entry name" value="Protein kinase-like (PK-like)"/>
    <property type="match status" value="1"/>
</dbReference>
<evidence type="ECO:0000256" key="2">
    <source>
        <dbReference type="ARBA" id="ARBA00022741"/>
    </source>
</evidence>
<evidence type="ECO:0000313" key="13">
    <source>
        <dbReference type="EMBL" id="CRZ23696.1"/>
    </source>
</evidence>
<dbReference type="InterPro" id="IPR035849">
    <property type="entry name" value="Fes/Fps/Fer_SH2"/>
</dbReference>
<evidence type="ECO:0000256" key="5">
    <source>
        <dbReference type="ARBA" id="ARBA00023137"/>
    </source>
</evidence>